<organism evidence="3 4">
    <name type="scientific">Conger conger</name>
    <name type="common">Conger eel</name>
    <name type="synonym">Muraena conger</name>
    <dbReference type="NCBI Taxonomy" id="82655"/>
    <lineage>
        <taxon>Eukaryota</taxon>
        <taxon>Metazoa</taxon>
        <taxon>Chordata</taxon>
        <taxon>Craniata</taxon>
        <taxon>Vertebrata</taxon>
        <taxon>Euteleostomi</taxon>
        <taxon>Actinopterygii</taxon>
        <taxon>Neopterygii</taxon>
        <taxon>Teleostei</taxon>
        <taxon>Anguilliformes</taxon>
        <taxon>Congridae</taxon>
        <taxon>Conger</taxon>
    </lineage>
</organism>
<sequence>MSVSAHPAQELARQEEKMVLLEGGQQRAQEQLGERVAEVVRAEQAQRRLQAELRRLKEQLANAEQQSQDYRALADRLKVEAGESRQAHLSAQQEGLRLQQGAQQCEGELAGSRELVRTLQLQLQEQTESARALRAELAQEHSRQQELQNRAQSSRERENSLERESEELKANLHSTASQLKERERQVGSLQERVAELQSATLRLQEELAAGQSQLLKCRRELEVSAGHAQRRGQEASALEDCVSQLKGELGQEASDRAGAEQLLRELRLELASAQGSHRESMELLAERSRELAGLRSELSRVQQRGAQQLQERTALEDRASQLSAELHTLRSVSRHSQDEVWDGRWTREVTFRSPQRGKQQRPLLASDWISGALAHANTPFEFPPIPVQCAIAVSEVRAYEGRLAELSAQLTRAQRWGQEQLAALESREEEAVGMKVELASLREGYHSKANQVEALNSQLDMLKQRYRTAASEVDVLRQSLGTARTDSTRLQKESELVVSNVNQWVKEQKQANEKLGNTIKDQSKKIVHLTAEKDHLQGSVEALHRENRKLKAELDDSRIDAERLRALSVGQGVQSSGLLRVPSHRPAPVLRSDQVVRGSINAHRKKKPLAANLHS</sequence>
<dbReference type="PANTHER" id="PTHR18881:SF2">
    <property type="entry name" value="POLYAMINE-MODULATED FACTOR 1-BINDING PROTEIN 1"/>
    <property type="match status" value="1"/>
</dbReference>
<keyword evidence="4" id="KW-1185">Reference proteome</keyword>
<comment type="caution">
    <text evidence="3">The sequence shown here is derived from an EMBL/GenBank/DDBJ whole genome shotgun (WGS) entry which is preliminary data.</text>
</comment>
<accession>A0A9Q1HZ30</accession>
<protein>
    <recommendedName>
        <fullName evidence="5">Polyamine-modulated factor 1-binding protein 1</fullName>
    </recommendedName>
</protein>
<dbReference type="EMBL" id="JAFJMO010000007">
    <property type="protein sequence ID" value="KAJ8271304.1"/>
    <property type="molecule type" value="Genomic_DNA"/>
</dbReference>
<dbReference type="Proteomes" id="UP001152803">
    <property type="component" value="Unassembled WGS sequence"/>
</dbReference>
<feature type="region of interest" description="Disordered" evidence="2">
    <location>
        <begin position="138"/>
        <end position="167"/>
    </location>
</feature>
<proteinExistence type="predicted"/>
<evidence type="ECO:0000256" key="1">
    <source>
        <dbReference type="SAM" id="Coils"/>
    </source>
</evidence>
<name>A0A9Q1HZ30_CONCO</name>
<feature type="coiled-coil region" evidence="1">
    <location>
        <begin position="256"/>
        <end position="304"/>
    </location>
</feature>
<dbReference type="InterPro" id="IPR037391">
    <property type="entry name" value="PMF1-bd"/>
</dbReference>
<dbReference type="PANTHER" id="PTHR18881">
    <property type="entry name" value="POLYAMINE-MODULATED FACTOR 1-BINDING PROTEIN 1-RELATED"/>
    <property type="match status" value="1"/>
</dbReference>
<reference evidence="3" key="1">
    <citation type="journal article" date="2023" name="Science">
        <title>Genome structures resolve the early diversification of teleost fishes.</title>
        <authorList>
            <person name="Parey E."/>
            <person name="Louis A."/>
            <person name="Montfort J."/>
            <person name="Bouchez O."/>
            <person name="Roques C."/>
            <person name="Iampietro C."/>
            <person name="Lluch J."/>
            <person name="Castinel A."/>
            <person name="Donnadieu C."/>
            <person name="Desvignes T."/>
            <person name="Floi Bucao C."/>
            <person name="Jouanno E."/>
            <person name="Wen M."/>
            <person name="Mejri S."/>
            <person name="Dirks R."/>
            <person name="Jansen H."/>
            <person name="Henkel C."/>
            <person name="Chen W.J."/>
            <person name="Zahm M."/>
            <person name="Cabau C."/>
            <person name="Klopp C."/>
            <person name="Thompson A.W."/>
            <person name="Robinson-Rechavi M."/>
            <person name="Braasch I."/>
            <person name="Lecointre G."/>
            <person name="Bobe J."/>
            <person name="Postlethwait J.H."/>
            <person name="Berthelot C."/>
            <person name="Roest Crollius H."/>
            <person name="Guiguen Y."/>
        </authorList>
    </citation>
    <scope>NUCLEOTIDE SEQUENCE</scope>
    <source>
        <strain evidence="3">Concon-B</strain>
    </source>
</reference>
<gene>
    <name evidence="3" type="ORF">COCON_G00101630</name>
</gene>
<dbReference type="GO" id="GO:0007283">
    <property type="term" value="P:spermatogenesis"/>
    <property type="evidence" value="ECO:0007669"/>
    <property type="project" value="TreeGrafter"/>
</dbReference>
<dbReference type="AlphaFoldDB" id="A0A9Q1HZ30"/>
<dbReference type="OrthoDB" id="6350415at2759"/>
<feature type="compositionally biased region" description="Basic and acidic residues" evidence="2">
    <location>
        <begin position="153"/>
        <end position="167"/>
    </location>
</feature>
<evidence type="ECO:0000313" key="4">
    <source>
        <dbReference type="Proteomes" id="UP001152803"/>
    </source>
</evidence>
<feature type="coiled-coil region" evidence="1">
    <location>
        <begin position="445"/>
        <end position="479"/>
    </location>
</feature>
<feature type="coiled-coil region" evidence="1">
    <location>
        <begin position="505"/>
        <end position="567"/>
    </location>
</feature>
<evidence type="ECO:0000256" key="2">
    <source>
        <dbReference type="SAM" id="MobiDB-lite"/>
    </source>
</evidence>
<evidence type="ECO:0008006" key="5">
    <source>
        <dbReference type="Google" id="ProtNLM"/>
    </source>
</evidence>
<evidence type="ECO:0000313" key="3">
    <source>
        <dbReference type="EMBL" id="KAJ8271304.1"/>
    </source>
</evidence>
<keyword evidence="1" id="KW-0175">Coiled coil</keyword>
<feature type="coiled-coil region" evidence="1">
    <location>
        <begin position="39"/>
        <end position="80"/>
    </location>
</feature>